<accession>A0A644YJC9</accession>
<sequence>MSFRTSFKEIRQFFCESKNGSIIIRDSIFLHKSSPLIIWELRQSFSYLIYPFFFQYYRNQIGLRKIPVVMSLLFGPHGYGDAFGFIPASGFLNYGTTFRENLLMPFLFIFQCFLQCFHRVHIFDFRFYPELFLSCGPYGNIGITSEGAFLHLAVGDIEINQHFLSRNRLARPLRGKMFLQKARRHGSDSFPEIYHPVIFFPLLKQKHPTILP</sequence>
<name>A0A644YJC9_9ZZZZ</name>
<organism evidence="1">
    <name type="scientific">bioreactor metagenome</name>
    <dbReference type="NCBI Taxonomy" id="1076179"/>
    <lineage>
        <taxon>unclassified sequences</taxon>
        <taxon>metagenomes</taxon>
        <taxon>ecological metagenomes</taxon>
    </lineage>
</organism>
<protein>
    <submittedName>
        <fullName evidence="1">Uncharacterized protein</fullName>
    </submittedName>
</protein>
<proteinExistence type="predicted"/>
<reference evidence="1" key="1">
    <citation type="submission" date="2019-08" db="EMBL/GenBank/DDBJ databases">
        <authorList>
            <person name="Kucharzyk K."/>
            <person name="Murdoch R.W."/>
            <person name="Higgins S."/>
            <person name="Loffler F."/>
        </authorList>
    </citation>
    <scope>NUCLEOTIDE SEQUENCE</scope>
</reference>
<gene>
    <name evidence="1" type="ORF">SDC9_75260</name>
</gene>
<comment type="caution">
    <text evidence="1">The sequence shown here is derived from an EMBL/GenBank/DDBJ whole genome shotgun (WGS) entry which is preliminary data.</text>
</comment>
<evidence type="ECO:0000313" key="1">
    <source>
        <dbReference type="EMBL" id="MPM28732.1"/>
    </source>
</evidence>
<dbReference type="EMBL" id="VSSQ01005333">
    <property type="protein sequence ID" value="MPM28732.1"/>
    <property type="molecule type" value="Genomic_DNA"/>
</dbReference>
<dbReference type="AlphaFoldDB" id="A0A644YJC9"/>